<dbReference type="PANTHER" id="PTHR42884">
    <property type="entry name" value="PROPROTEIN CONVERTASE SUBTILISIN/KEXIN-RELATED"/>
    <property type="match status" value="1"/>
</dbReference>
<keyword evidence="3" id="KW-0964">Secreted</keyword>
<dbReference type="PROSITE" id="PS50222">
    <property type="entry name" value="EF_HAND_2"/>
    <property type="match status" value="1"/>
</dbReference>
<reference evidence="15" key="2">
    <citation type="submission" date="2015-12" db="EMBL/GenBank/DDBJ databases">
        <authorList>
            <person name="Shamseldin A."/>
            <person name="Moawad H."/>
            <person name="Abd El-Rahim W.M."/>
            <person name="Sadowsky M.J."/>
        </authorList>
    </citation>
    <scope>NUCLEOTIDE SEQUENCE</scope>
</reference>
<feature type="region of interest" description="Disordered" evidence="11">
    <location>
        <begin position="616"/>
        <end position="729"/>
    </location>
</feature>
<evidence type="ECO:0000256" key="2">
    <source>
        <dbReference type="ARBA" id="ARBA00005325"/>
    </source>
</evidence>
<dbReference type="InterPro" id="IPR059100">
    <property type="entry name" value="TSP3_bac"/>
</dbReference>
<evidence type="ECO:0000259" key="14">
    <source>
        <dbReference type="PROSITE" id="PS51829"/>
    </source>
</evidence>
<dbReference type="Gene3D" id="4.10.1080.10">
    <property type="entry name" value="TSP type-3 repeat"/>
    <property type="match status" value="2"/>
</dbReference>
<evidence type="ECO:0000256" key="8">
    <source>
        <dbReference type="ARBA" id="ARBA00022837"/>
    </source>
</evidence>
<keyword evidence="4 10" id="KW-0645">Protease</keyword>
<dbReference type="PANTHER" id="PTHR42884:SF14">
    <property type="entry name" value="NEUROENDOCRINE CONVERTASE 1"/>
    <property type="match status" value="1"/>
</dbReference>
<protein>
    <recommendedName>
        <fullName evidence="16">P/Homo B domain-containing protein</fullName>
    </recommendedName>
</protein>
<evidence type="ECO:0000256" key="7">
    <source>
        <dbReference type="ARBA" id="ARBA00022825"/>
    </source>
</evidence>
<dbReference type="GO" id="GO:0005737">
    <property type="term" value="C:cytoplasm"/>
    <property type="evidence" value="ECO:0007669"/>
    <property type="project" value="UniProtKB-ARBA"/>
</dbReference>
<dbReference type="InterPro" id="IPR034182">
    <property type="entry name" value="Kexin/furin"/>
</dbReference>
<feature type="active site" description="Charge relay system" evidence="9 10">
    <location>
        <position position="227"/>
    </location>
</feature>
<dbReference type="InterPro" id="IPR023828">
    <property type="entry name" value="Peptidase_S8_Ser-AS"/>
</dbReference>
<dbReference type="Pfam" id="PF00082">
    <property type="entry name" value="Peptidase_S8"/>
    <property type="match status" value="1"/>
</dbReference>
<feature type="active site" description="Charge relay system" evidence="9 10">
    <location>
        <position position="406"/>
    </location>
</feature>
<dbReference type="PRINTS" id="PR00723">
    <property type="entry name" value="SUBTILISIN"/>
</dbReference>
<evidence type="ECO:0000259" key="13">
    <source>
        <dbReference type="PROSITE" id="PS50222"/>
    </source>
</evidence>
<feature type="region of interest" description="Disordered" evidence="11">
    <location>
        <begin position="990"/>
        <end position="1027"/>
    </location>
</feature>
<dbReference type="PROSITE" id="PS00138">
    <property type="entry name" value="SUBTILASE_SER"/>
    <property type="match status" value="1"/>
</dbReference>
<evidence type="ECO:0000256" key="10">
    <source>
        <dbReference type="PROSITE-ProRule" id="PRU01240"/>
    </source>
</evidence>
<keyword evidence="7 10" id="KW-0720">Serine protease</keyword>
<dbReference type="GO" id="GO:0016020">
    <property type="term" value="C:membrane"/>
    <property type="evidence" value="ECO:0007669"/>
    <property type="project" value="TreeGrafter"/>
</dbReference>
<dbReference type="CDD" id="cd04059">
    <property type="entry name" value="Peptidases_S8_Protein_convertases_Kexins_Furin-like"/>
    <property type="match status" value="1"/>
</dbReference>
<evidence type="ECO:0000256" key="11">
    <source>
        <dbReference type="SAM" id="MobiDB-lite"/>
    </source>
</evidence>
<dbReference type="Pfam" id="PF11617">
    <property type="entry name" value="Cu-binding_MopE"/>
    <property type="match status" value="4"/>
</dbReference>
<dbReference type="GO" id="GO:0016485">
    <property type="term" value="P:protein processing"/>
    <property type="evidence" value="ECO:0007669"/>
    <property type="project" value="TreeGrafter"/>
</dbReference>
<evidence type="ECO:0000256" key="1">
    <source>
        <dbReference type="ARBA" id="ARBA00004613"/>
    </source>
</evidence>
<name>A0A1B1TBF0_9ARCH</name>
<reference evidence="15" key="1">
    <citation type="journal article" date="2015" name="ISME J.">
        <title>A new class of marine Euryarchaeota group II from the Mediterranean deep chlorophyll maximum.</title>
        <authorList>
            <person name="Martin-Cuadrado A.B."/>
            <person name="Garcia-Heredia I."/>
            <person name="Molto A.G."/>
            <person name="Lopez-Ubeda R."/>
            <person name="Kimes N."/>
            <person name="Lopez-Garcia P."/>
            <person name="Moreira D."/>
            <person name="Rodriguez-Valera F."/>
        </authorList>
    </citation>
    <scope>NUCLEOTIDE SEQUENCE</scope>
</reference>
<dbReference type="Pfam" id="PF18884">
    <property type="entry name" value="TSP3_bac"/>
    <property type="match status" value="8"/>
</dbReference>
<dbReference type="GO" id="GO:0005509">
    <property type="term" value="F:calcium ion binding"/>
    <property type="evidence" value="ECO:0007669"/>
    <property type="project" value="InterPro"/>
</dbReference>
<feature type="compositionally biased region" description="Polar residues" evidence="11">
    <location>
        <begin position="638"/>
        <end position="648"/>
    </location>
</feature>
<dbReference type="InterPro" id="IPR028974">
    <property type="entry name" value="TSP_type-3_rpt"/>
</dbReference>
<feature type="domain" description="EF-hand" evidence="13">
    <location>
        <begin position="870"/>
        <end position="905"/>
    </location>
</feature>
<comment type="subcellular location">
    <subcellularLocation>
        <location evidence="1">Secreted</location>
    </subcellularLocation>
</comment>
<dbReference type="InterPro" id="IPR002048">
    <property type="entry name" value="EF_hand_dom"/>
</dbReference>
<organism evidence="15">
    <name type="scientific">uncultured Poseidoniia archaeon</name>
    <dbReference type="NCBI Taxonomy" id="1697135"/>
    <lineage>
        <taxon>Archaea</taxon>
        <taxon>Methanobacteriati</taxon>
        <taxon>Thermoplasmatota</taxon>
        <taxon>Candidatus Poseidoniia</taxon>
        <taxon>environmental samples</taxon>
    </lineage>
</organism>
<keyword evidence="12" id="KW-1133">Transmembrane helix</keyword>
<dbReference type="PROSITE" id="PS00136">
    <property type="entry name" value="SUBTILASE_ASP"/>
    <property type="match status" value="1"/>
</dbReference>
<dbReference type="Gene3D" id="3.40.50.200">
    <property type="entry name" value="Peptidase S8/S53 domain"/>
    <property type="match status" value="1"/>
</dbReference>
<feature type="compositionally biased region" description="Acidic residues" evidence="11">
    <location>
        <begin position="651"/>
        <end position="677"/>
    </location>
</feature>
<dbReference type="InterPro" id="IPR002884">
    <property type="entry name" value="P_dom"/>
</dbReference>
<keyword evidence="5" id="KW-0732">Signal</keyword>
<keyword evidence="6 10" id="KW-0378">Hydrolase</keyword>
<feature type="domain" description="P/Homo B" evidence="14">
    <location>
        <begin position="482"/>
        <end position="608"/>
    </location>
</feature>
<evidence type="ECO:0008006" key="16">
    <source>
        <dbReference type="Google" id="ProtNLM"/>
    </source>
</evidence>
<dbReference type="InterPro" id="IPR000209">
    <property type="entry name" value="Peptidase_S8/S53_dom"/>
</dbReference>
<proteinExistence type="inferred from homology"/>
<evidence type="ECO:0000256" key="9">
    <source>
        <dbReference type="PIRSR" id="PIRSR615500-1"/>
    </source>
</evidence>
<feature type="compositionally biased region" description="Acidic residues" evidence="11">
    <location>
        <begin position="690"/>
        <end position="714"/>
    </location>
</feature>
<dbReference type="PROSITE" id="PS51892">
    <property type="entry name" value="SUBTILASE"/>
    <property type="match status" value="1"/>
</dbReference>
<evidence type="ECO:0000256" key="6">
    <source>
        <dbReference type="ARBA" id="ARBA00022801"/>
    </source>
</evidence>
<evidence type="ECO:0000256" key="5">
    <source>
        <dbReference type="ARBA" id="ARBA00022729"/>
    </source>
</evidence>
<feature type="compositionally biased region" description="Low complexity" evidence="11">
    <location>
        <begin position="679"/>
        <end position="689"/>
    </location>
</feature>
<keyword evidence="12" id="KW-0812">Transmembrane</keyword>
<dbReference type="EMBL" id="KP211842">
    <property type="protein sequence ID" value="ANV79595.1"/>
    <property type="molecule type" value="Genomic_DNA"/>
</dbReference>
<sequence>MNLTSIVRSAIVVVLLLLSPMNLVGAEEQRYDSIYDKNDINIIETYSKSVQNAFYRLSDLTQYEENALMENKDWVVVTSYPLEHQQKIISKSFVSEEFEFLKGTYVWRFEESSNSFDDLRYLFENDDVESFYPLLKRQQEVRYIPNDPDFDEQWHLQNTGQTGGVTGEDVNITSVWDSYNGTGIVISVVDDGLDHEHPDIEGNYNSSYSFDWCNNDPDPSPNSWEAHGTAAGGVAAAVGDNGIDVTGAAFGANLSGSTLIACSTSDQMEANALSFQKNNIDIYTNSWGPADDGQTLTGPGPLTLAALENGVYEGRSGLGNIYTWAAGNGLESNDNANYDGYANSRYTIAVTAINHLGQQSYYAEPGANILVAAHSNGDGEGITTTDNEGSGGYSNGDVTDNFGGTSSATPLAAGIIALILEANVNLTWRDVQHIIVQSSRVNDENDSSWEINGAGLQVSHKYGFGVIDAGAAVSLAENWTNVEVESNFSYGPFSPSFGIPDDDSEWSEFSLNVTSDVNIESVDLIADITHTSRGDLDIVLVSPSGKESWLAESRSDNGNGYQDWMFNTVHHWGEEAVGEWKLKIRDTVNSDVGTLNYWEMIIHGVGNYTDTDQDGLSDFIDTDDDGDGWSDIDEDNCGTDSLDMNSTPVDFDNDNICDYLDSDDDGDGWSDIDEDNCETNSTNQSSQPNDSDDDEICDFVDTDDDGDGWSDIDENSCNTSSNNNNSFPSDYDGDGLCDFVDTDDDGDGLSDINETEIYETDPLNPDMDNDGLTDYEEVILYNTKADVSDTDVDGLTDYEEVIIYGTDPLSPDSDDDGLTDIEELNTWETNPNVADLDNDEDTFYHFQDCDDNNAAINPSMEELLNGVDDNCDILIDEGYNQSDLDGDGLIDWEEYHIYDTDFNNSDSDEDGLSDYEELLIYETNPLTFDKDEDIDGWYWFEDCDDNNSNRFPDMNEILDNVDNDCDNLIDEDFLLIDSDSDGLNDFEEYHNYSTDPLDGDTDGDGLPDGMEVDSFNSNPMEKDLDSDADGWYEFQDCDDEDFERAPDKPEVLDNKDNDCDNLIDEDFWFLDSDYDGISDYSEFHNYTTNHLDNDSDEDGIEDGVEILQKFSDPLKYDYDKDSDGYYEFEDCNDLVFQVNSGAAETWNGVDDNCNNEIDENITRLDFIITNPQYEQSYTWDSGNKSLIISIQGIPSNIERTIIWKFEGFSVTGNTSSDNLRLFLPPLDCNNEYRTALDTHLCLEGNKNQNISVVITDLGIETELTWEIDTEVWIRNSKEDVGITSFLETTQGVLGMIIFIVIVSLIGVLISFRINNNKNLKDAFEAFEVPLTSNAIGKNITLPPAPELSELFYDDNMNN</sequence>
<keyword evidence="12" id="KW-0472">Membrane</keyword>
<dbReference type="InterPro" id="IPR008979">
    <property type="entry name" value="Galactose-bd-like_sf"/>
</dbReference>
<dbReference type="Pfam" id="PF01483">
    <property type="entry name" value="P_proprotein"/>
    <property type="match status" value="1"/>
</dbReference>
<dbReference type="GO" id="GO:0004252">
    <property type="term" value="F:serine-type endopeptidase activity"/>
    <property type="evidence" value="ECO:0007669"/>
    <property type="project" value="UniProtKB-UniRule"/>
</dbReference>
<dbReference type="InterPro" id="IPR036852">
    <property type="entry name" value="Peptidase_S8/S53_dom_sf"/>
</dbReference>
<evidence type="ECO:0000256" key="4">
    <source>
        <dbReference type="ARBA" id="ARBA00022670"/>
    </source>
</evidence>
<dbReference type="PROSITE" id="PS51829">
    <property type="entry name" value="P_HOMO_B"/>
    <property type="match status" value="1"/>
</dbReference>
<dbReference type="InterPro" id="IPR015500">
    <property type="entry name" value="Peptidase_S8_subtilisin-rel"/>
</dbReference>
<dbReference type="Gene3D" id="2.60.120.260">
    <property type="entry name" value="Galactose-binding domain-like"/>
    <property type="match status" value="1"/>
</dbReference>
<dbReference type="GO" id="GO:0012505">
    <property type="term" value="C:endomembrane system"/>
    <property type="evidence" value="ECO:0007669"/>
    <property type="project" value="UniProtKB-ARBA"/>
</dbReference>
<dbReference type="SUPFAM" id="SSF49785">
    <property type="entry name" value="Galactose-binding domain-like"/>
    <property type="match status" value="1"/>
</dbReference>
<comment type="similarity">
    <text evidence="2">Belongs to the peptidase S8 family. Furin subfamily.</text>
</comment>
<dbReference type="SUPFAM" id="SSF52743">
    <property type="entry name" value="Subtilisin-like"/>
    <property type="match status" value="1"/>
</dbReference>
<dbReference type="PROSITE" id="PS00018">
    <property type="entry name" value="EF_HAND_1"/>
    <property type="match status" value="1"/>
</dbReference>
<feature type="transmembrane region" description="Helical" evidence="12">
    <location>
        <begin position="1292"/>
        <end position="1311"/>
    </location>
</feature>
<evidence type="ECO:0000313" key="15">
    <source>
        <dbReference type="EMBL" id="ANV79595.1"/>
    </source>
</evidence>
<feature type="compositionally biased region" description="Low complexity" evidence="11">
    <location>
        <begin position="715"/>
        <end position="726"/>
    </location>
</feature>
<keyword evidence="8" id="KW-0106">Calcium</keyword>
<evidence type="ECO:0000256" key="3">
    <source>
        <dbReference type="ARBA" id="ARBA00022525"/>
    </source>
</evidence>
<dbReference type="InterPro" id="IPR018247">
    <property type="entry name" value="EF_Hand_1_Ca_BS"/>
</dbReference>
<dbReference type="InterPro" id="IPR023827">
    <property type="entry name" value="Peptidase_S8_Asp-AS"/>
</dbReference>
<dbReference type="InterPro" id="IPR021655">
    <property type="entry name" value="Put_metal-bd"/>
</dbReference>
<accession>A0A1B1TBF0</accession>
<feature type="compositionally biased region" description="Acidic residues" evidence="11">
    <location>
        <begin position="616"/>
        <end position="637"/>
    </location>
</feature>
<feature type="active site" description="Charge relay system" evidence="9 10">
    <location>
        <position position="190"/>
    </location>
</feature>
<evidence type="ECO:0000256" key="12">
    <source>
        <dbReference type="SAM" id="Phobius"/>
    </source>
</evidence>